<accession>A0ACC1T2D5</accession>
<gene>
    <name evidence="1" type="ORF">NM688_g4633</name>
</gene>
<proteinExistence type="predicted"/>
<keyword evidence="2" id="KW-1185">Reference proteome</keyword>
<name>A0ACC1T2D5_9APHY</name>
<dbReference type="Proteomes" id="UP001148662">
    <property type="component" value="Unassembled WGS sequence"/>
</dbReference>
<evidence type="ECO:0000313" key="1">
    <source>
        <dbReference type="EMBL" id="KAJ3551560.1"/>
    </source>
</evidence>
<organism evidence="1 2">
    <name type="scientific">Phlebia brevispora</name>
    <dbReference type="NCBI Taxonomy" id="194682"/>
    <lineage>
        <taxon>Eukaryota</taxon>
        <taxon>Fungi</taxon>
        <taxon>Dikarya</taxon>
        <taxon>Basidiomycota</taxon>
        <taxon>Agaricomycotina</taxon>
        <taxon>Agaricomycetes</taxon>
        <taxon>Polyporales</taxon>
        <taxon>Meruliaceae</taxon>
        <taxon>Phlebia</taxon>
    </lineage>
</organism>
<comment type="caution">
    <text evidence="1">The sequence shown here is derived from an EMBL/GenBank/DDBJ whole genome shotgun (WGS) entry which is preliminary data.</text>
</comment>
<evidence type="ECO:0000313" key="2">
    <source>
        <dbReference type="Proteomes" id="UP001148662"/>
    </source>
</evidence>
<protein>
    <submittedName>
        <fullName evidence="1">Uncharacterized protein</fullName>
    </submittedName>
</protein>
<reference evidence="1" key="1">
    <citation type="submission" date="2022-07" db="EMBL/GenBank/DDBJ databases">
        <title>Genome Sequence of Phlebia brevispora.</title>
        <authorList>
            <person name="Buettner E."/>
        </authorList>
    </citation>
    <scope>NUCLEOTIDE SEQUENCE</scope>
    <source>
        <strain evidence="1">MPL23</strain>
    </source>
</reference>
<dbReference type="EMBL" id="JANHOG010000784">
    <property type="protein sequence ID" value="KAJ3551560.1"/>
    <property type="molecule type" value="Genomic_DNA"/>
</dbReference>
<sequence>MQFSRLFSFLTAAAAFGAVAAAPAELRELRISNLTSTDDKRAADYSGRFTYFYEDGSPGACGGVNGNNEYIVALNSAQYDGGAHCWELITISYGSQTTTAAIVDECPGCPEYGLDLTPALFEFLAGSLDAGVIYGTWEYQ</sequence>